<evidence type="ECO:0000313" key="2">
    <source>
        <dbReference type="Proteomes" id="UP000013307"/>
    </source>
</evidence>
<dbReference type="KEGG" id="ast:Asulf_01934"/>
<protein>
    <recommendedName>
        <fullName evidence="3">Lipoprotein</fullName>
    </recommendedName>
</protein>
<reference evidence="1 2" key="1">
    <citation type="journal article" date="2013" name="Genome Announc.">
        <title>Complete Genome Sequence of the Thermophilic and Facultatively Chemolithoautotrophic Sulfate Reducer Archaeoglobus sulfaticallidus Strain PM70-1T.</title>
        <authorList>
            <person name="Stokke R."/>
            <person name="Hocking W.P."/>
            <person name="Steinsbu B.O."/>
            <person name="Steen I.H."/>
        </authorList>
    </citation>
    <scope>NUCLEOTIDE SEQUENCE [LARGE SCALE GENOMIC DNA]</scope>
    <source>
        <strain evidence="1">PM70-1</strain>
    </source>
</reference>
<accession>N0BNK2</accession>
<dbReference type="PROSITE" id="PS51257">
    <property type="entry name" value="PROKAR_LIPOPROTEIN"/>
    <property type="match status" value="1"/>
</dbReference>
<dbReference type="STRING" id="387631.Asulf_01934"/>
<dbReference type="HOGENOM" id="CLU_1987500_0_0_2"/>
<organism evidence="1 2">
    <name type="scientific">Archaeoglobus sulfaticallidus PM70-1</name>
    <dbReference type="NCBI Taxonomy" id="387631"/>
    <lineage>
        <taxon>Archaea</taxon>
        <taxon>Methanobacteriati</taxon>
        <taxon>Methanobacteriota</taxon>
        <taxon>Archaeoglobi</taxon>
        <taxon>Archaeoglobales</taxon>
        <taxon>Archaeoglobaceae</taxon>
        <taxon>Archaeoglobus</taxon>
    </lineage>
</organism>
<dbReference type="GeneID" id="15393568"/>
<proteinExistence type="predicted"/>
<dbReference type="RefSeq" id="WP_015591496.1">
    <property type="nucleotide sequence ID" value="NC_021169.1"/>
</dbReference>
<dbReference type="AlphaFoldDB" id="N0BNK2"/>
<sequence length="125" mass="14073">MVSRLGILLVLLAVGISLGCISNQENIYPVTPKTTPSIVVIKKNDSWIMNVVQPHPMCHEMKYVGKKVTKDEIVLYFTYTAKKNCESDRIAYYNHSENLGVLGEGVYKAIVEVNGKEIKRIVFKV</sequence>
<name>N0BNK2_9EURY</name>
<dbReference type="EMBL" id="CP005290">
    <property type="protein sequence ID" value="AGK61900.1"/>
    <property type="molecule type" value="Genomic_DNA"/>
</dbReference>
<keyword evidence="2" id="KW-1185">Reference proteome</keyword>
<evidence type="ECO:0000313" key="1">
    <source>
        <dbReference type="EMBL" id="AGK61900.1"/>
    </source>
</evidence>
<dbReference type="Proteomes" id="UP000013307">
    <property type="component" value="Chromosome"/>
</dbReference>
<evidence type="ECO:0008006" key="3">
    <source>
        <dbReference type="Google" id="ProtNLM"/>
    </source>
</evidence>
<gene>
    <name evidence="1" type="ORF">Asulf_01934</name>
</gene>
<dbReference type="eggNOG" id="arCOG03547">
    <property type="taxonomic scope" value="Archaea"/>
</dbReference>